<dbReference type="Pfam" id="PF00903">
    <property type="entry name" value="Glyoxalase"/>
    <property type="match status" value="1"/>
</dbReference>
<dbReference type="EMBL" id="WTYS01000001">
    <property type="protein sequence ID" value="MXO57405.1"/>
    <property type="molecule type" value="Genomic_DNA"/>
</dbReference>
<dbReference type="AlphaFoldDB" id="A0A6I4SNM2"/>
<dbReference type="SUPFAM" id="SSF54593">
    <property type="entry name" value="Glyoxalase/Bleomycin resistance protein/Dihydroxybiphenyl dioxygenase"/>
    <property type="match status" value="1"/>
</dbReference>
<protein>
    <submittedName>
        <fullName evidence="2">VOC family protein</fullName>
    </submittedName>
</protein>
<proteinExistence type="predicted"/>
<evidence type="ECO:0000313" key="3">
    <source>
        <dbReference type="Proteomes" id="UP000468943"/>
    </source>
</evidence>
<dbReference type="PROSITE" id="PS51819">
    <property type="entry name" value="VOC"/>
    <property type="match status" value="1"/>
</dbReference>
<feature type="domain" description="VOC" evidence="1">
    <location>
        <begin position="5"/>
        <end position="123"/>
    </location>
</feature>
<evidence type="ECO:0000259" key="1">
    <source>
        <dbReference type="PROSITE" id="PS51819"/>
    </source>
</evidence>
<evidence type="ECO:0000313" key="2">
    <source>
        <dbReference type="EMBL" id="MXO57405.1"/>
    </source>
</evidence>
<reference evidence="2 3" key="1">
    <citation type="submission" date="2019-12" db="EMBL/GenBank/DDBJ databases">
        <title>Genomic-based taxomic classification of the family Erythrobacteraceae.</title>
        <authorList>
            <person name="Xu L."/>
        </authorList>
    </citation>
    <scope>NUCLEOTIDE SEQUENCE [LARGE SCALE GENOMIC DNA]</scope>
    <source>
        <strain evidence="2 3">JCM 17802</strain>
    </source>
</reference>
<name>A0A6I4SNM2_9SPHN</name>
<dbReference type="OrthoDB" id="7355345at2"/>
<dbReference type="InterPro" id="IPR037523">
    <property type="entry name" value="VOC_core"/>
</dbReference>
<sequence>MAIARIEHTNLTVTNPQRSAELFMRLCGWHIRWEGPSMGDGYTVHVGSDTDYLALYTNDTIKGDFTKGQPINHVGIQVDDLAEARKIVEKAGLKPFSEGTYEPGPSTFYFFDWDGIEFEIVSYG</sequence>
<keyword evidence="3" id="KW-1185">Reference proteome</keyword>
<gene>
    <name evidence="2" type="ORF">GRI36_11005</name>
</gene>
<organism evidence="2 3">
    <name type="scientific">Pontixanthobacter gangjinensis</name>
    <dbReference type="NCBI Taxonomy" id="1028742"/>
    <lineage>
        <taxon>Bacteria</taxon>
        <taxon>Pseudomonadati</taxon>
        <taxon>Pseudomonadota</taxon>
        <taxon>Alphaproteobacteria</taxon>
        <taxon>Sphingomonadales</taxon>
        <taxon>Erythrobacteraceae</taxon>
        <taxon>Pontixanthobacter</taxon>
    </lineage>
</organism>
<dbReference type="CDD" id="cd06587">
    <property type="entry name" value="VOC"/>
    <property type="match status" value="1"/>
</dbReference>
<dbReference type="Proteomes" id="UP000468943">
    <property type="component" value="Unassembled WGS sequence"/>
</dbReference>
<dbReference type="Gene3D" id="3.10.180.10">
    <property type="entry name" value="2,3-Dihydroxybiphenyl 1,2-Dioxygenase, domain 1"/>
    <property type="match status" value="1"/>
</dbReference>
<dbReference type="InterPro" id="IPR029068">
    <property type="entry name" value="Glyas_Bleomycin-R_OHBP_Dase"/>
</dbReference>
<accession>A0A6I4SNM2</accession>
<dbReference type="RefSeq" id="WP_160598494.1">
    <property type="nucleotide sequence ID" value="NZ_WTYS01000001.1"/>
</dbReference>
<dbReference type="InterPro" id="IPR004360">
    <property type="entry name" value="Glyas_Fos-R_dOase_dom"/>
</dbReference>
<comment type="caution">
    <text evidence="2">The sequence shown here is derived from an EMBL/GenBank/DDBJ whole genome shotgun (WGS) entry which is preliminary data.</text>
</comment>